<evidence type="ECO:0000259" key="2">
    <source>
        <dbReference type="PROSITE" id="PS50943"/>
    </source>
</evidence>
<name>A0ABY8XJS7_9PSEU</name>
<dbReference type="PANTHER" id="PTHR46797:SF1">
    <property type="entry name" value="METHYLPHOSPHONATE SYNTHASE"/>
    <property type="match status" value="1"/>
</dbReference>
<dbReference type="PROSITE" id="PS50943">
    <property type="entry name" value="HTH_CROC1"/>
    <property type="match status" value="2"/>
</dbReference>
<dbReference type="CDD" id="cd00093">
    <property type="entry name" value="HTH_XRE"/>
    <property type="match status" value="2"/>
</dbReference>
<dbReference type="EMBL" id="CP127173">
    <property type="protein sequence ID" value="WIV55895.1"/>
    <property type="molecule type" value="Genomic_DNA"/>
</dbReference>
<evidence type="ECO:0000313" key="4">
    <source>
        <dbReference type="Proteomes" id="UP001227101"/>
    </source>
</evidence>
<reference evidence="3 4" key="1">
    <citation type="submission" date="2023-06" db="EMBL/GenBank/DDBJ databases">
        <authorList>
            <person name="Oyuntsetseg B."/>
            <person name="Kim S.B."/>
        </authorList>
    </citation>
    <scope>NUCLEOTIDE SEQUENCE [LARGE SCALE GENOMIC DNA]</scope>
    <source>
        <strain evidence="3 4">2-2</strain>
    </source>
</reference>
<dbReference type="RefSeq" id="WP_285452956.1">
    <property type="nucleotide sequence ID" value="NZ_CP127173.1"/>
</dbReference>
<feature type="domain" description="HTH cro/C1-type" evidence="2">
    <location>
        <begin position="90"/>
        <end position="145"/>
    </location>
</feature>
<keyword evidence="1" id="KW-0238">DNA-binding</keyword>
<keyword evidence="4" id="KW-1185">Reference proteome</keyword>
<dbReference type="Pfam" id="PF13560">
    <property type="entry name" value="HTH_31"/>
    <property type="match status" value="2"/>
</dbReference>
<dbReference type="Gene3D" id="1.10.260.40">
    <property type="entry name" value="lambda repressor-like DNA-binding domains"/>
    <property type="match status" value="2"/>
</dbReference>
<organism evidence="3 4">
    <name type="scientific">Amycolatopsis nalaikhensis</name>
    <dbReference type="NCBI Taxonomy" id="715472"/>
    <lineage>
        <taxon>Bacteria</taxon>
        <taxon>Bacillati</taxon>
        <taxon>Actinomycetota</taxon>
        <taxon>Actinomycetes</taxon>
        <taxon>Pseudonocardiales</taxon>
        <taxon>Pseudonocardiaceae</taxon>
        <taxon>Amycolatopsis</taxon>
    </lineage>
</organism>
<gene>
    <name evidence="3" type="ORF">QP939_45030</name>
</gene>
<sequence length="159" mass="17635">MTSEFGVFLRQARKRKSLGQEELARDADVSVRTVRRLEAGDHSRPQFQTVQRLAHALDLGPADRETFLRTAGFPEADAVIEPVGEFGELLRQVRKQKSLTQERLADRAEVSVRTVRRLESGDALGLVVDTVRQLADALGLRPGSAERDSFLRAAVDGRA</sequence>
<feature type="domain" description="HTH cro/C1-type" evidence="2">
    <location>
        <begin position="9"/>
        <end position="64"/>
    </location>
</feature>
<dbReference type="PANTHER" id="PTHR46797">
    <property type="entry name" value="HTH-TYPE TRANSCRIPTIONAL REGULATOR"/>
    <property type="match status" value="1"/>
</dbReference>
<dbReference type="InterPro" id="IPR050807">
    <property type="entry name" value="TransReg_Diox_bact_type"/>
</dbReference>
<protein>
    <submittedName>
        <fullName evidence="3">Helix-turn-helix transcriptional regulator</fullName>
    </submittedName>
</protein>
<dbReference type="Proteomes" id="UP001227101">
    <property type="component" value="Chromosome"/>
</dbReference>
<dbReference type="InterPro" id="IPR010982">
    <property type="entry name" value="Lambda_DNA-bd_dom_sf"/>
</dbReference>
<dbReference type="SMART" id="SM00530">
    <property type="entry name" value="HTH_XRE"/>
    <property type="match status" value="2"/>
</dbReference>
<dbReference type="InterPro" id="IPR001387">
    <property type="entry name" value="Cro/C1-type_HTH"/>
</dbReference>
<evidence type="ECO:0000313" key="3">
    <source>
        <dbReference type="EMBL" id="WIV55895.1"/>
    </source>
</evidence>
<proteinExistence type="predicted"/>
<accession>A0ABY8XJS7</accession>
<evidence type="ECO:0000256" key="1">
    <source>
        <dbReference type="ARBA" id="ARBA00023125"/>
    </source>
</evidence>
<dbReference type="SUPFAM" id="SSF47413">
    <property type="entry name" value="lambda repressor-like DNA-binding domains"/>
    <property type="match status" value="2"/>
</dbReference>